<dbReference type="EMBL" id="AAWL01000004">
    <property type="protein sequence ID" value="EAX48148.1"/>
    <property type="molecule type" value="Genomic_DNA"/>
</dbReference>
<dbReference type="PANTHER" id="PTHR43065:SF29">
    <property type="entry name" value="SENSOR PROTEIN KINASE FLES"/>
    <property type="match status" value="1"/>
</dbReference>
<dbReference type="InterPro" id="IPR003594">
    <property type="entry name" value="HATPase_dom"/>
</dbReference>
<sequence length="187" mass="20689">MRELSLHILDLVQNSIEAGAGVVEVTINEDKQQDLLVLRVSDNGRGMDEMTCRQATDPFVTSRTTRRIGLGLPLLEMTAQRTGGYLKIDSQPGRGTVVEAVYGRSHWDRPPLGDLAGALLAIIVANPDLDFSYRHKVGEREFTLATRELKAALDGVPLSHPEVLVWLKEYLREGIVNLYGGVTDENH</sequence>
<dbReference type="eggNOG" id="COG0323">
    <property type="taxonomic scope" value="Bacteria"/>
</dbReference>
<evidence type="ECO:0000313" key="5">
    <source>
        <dbReference type="Proteomes" id="UP000005139"/>
    </source>
</evidence>
<evidence type="ECO:0000313" key="4">
    <source>
        <dbReference type="EMBL" id="EAX48148.1"/>
    </source>
</evidence>
<name>A1HP40_9FIRM</name>
<keyword evidence="5" id="KW-1185">Reference proteome</keyword>
<dbReference type="InterPro" id="IPR036890">
    <property type="entry name" value="HATPase_C_sf"/>
</dbReference>
<dbReference type="PANTHER" id="PTHR43065">
    <property type="entry name" value="SENSOR HISTIDINE KINASE"/>
    <property type="match status" value="1"/>
</dbReference>
<dbReference type="RefSeq" id="WP_007288802.1">
    <property type="nucleotide sequence ID" value="NZ_AAWL01000004.1"/>
</dbReference>
<accession>A1HP40</accession>
<proteinExistence type="predicted"/>
<dbReference type="OrthoDB" id="9797586at2"/>
<reference evidence="4 5" key="1">
    <citation type="submission" date="2007-01" db="EMBL/GenBank/DDBJ databases">
        <title>Annotation of the draft genome assembly of Thermosinus carboxydivorans Nor1.</title>
        <authorList>
            <consortium name="US DOE Joint Genome Institute (JGI-ORNL)"/>
            <person name="Larimer F."/>
            <person name="Land M."/>
            <person name="Hauser L."/>
        </authorList>
    </citation>
    <scope>NUCLEOTIDE SEQUENCE [LARGE SCALE GENOMIC DNA]</scope>
    <source>
        <strain evidence="4 5">Nor1</strain>
    </source>
</reference>
<protein>
    <submittedName>
        <fullName evidence="4">Histidine kinase</fullName>
    </submittedName>
</protein>
<dbReference type="Pfam" id="PF02518">
    <property type="entry name" value="HATPase_c"/>
    <property type="match status" value="1"/>
</dbReference>
<evidence type="ECO:0000256" key="2">
    <source>
        <dbReference type="ARBA" id="ARBA00023012"/>
    </source>
</evidence>
<dbReference type="GO" id="GO:0000160">
    <property type="term" value="P:phosphorelay signal transduction system"/>
    <property type="evidence" value="ECO:0007669"/>
    <property type="project" value="UniProtKB-KW"/>
</dbReference>
<dbReference type="GO" id="GO:0016301">
    <property type="term" value="F:kinase activity"/>
    <property type="evidence" value="ECO:0007669"/>
    <property type="project" value="UniProtKB-KW"/>
</dbReference>
<dbReference type="InterPro" id="IPR005467">
    <property type="entry name" value="His_kinase_dom"/>
</dbReference>
<gene>
    <name evidence="4" type="ORF">TcarDRAFT_1695</name>
</gene>
<reference evidence="4 5" key="2">
    <citation type="submission" date="2007-01" db="EMBL/GenBank/DDBJ databases">
        <title>Sequencing of the draft genome and assembly of Thermosinus carboxydivorans Nor1.</title>
        <authorList>
            <consortium name="US DOE Joint Genome Institute (JGI-PGF)"/>
            <person name="Copeland A."/>
            <person name="Lucas S."/>
            <person name="Lapidus A."/>
            <person name="Barry K."/>
            <person name="Glavina del Rio T."/>
            <person name="Dalin E."/>
            <person name="Tice H."/>
            <person name="Bruce D."/>
            <person name="Pitluck S."/>
            <person name="Richardson P."/>
        </authorList>
    </citation>
    <scope>NUCLEOTIDE SEQUENCE [LARGE SCALE GENOMIC DNA]</scope>
    <source>
        <strain evidence="4 5">Nor1</strain>
    </source>
</reference>
<dbReference type="Proteomes" id="UP000005139">
    <property type="component" value="Unassembled WGS sequence"/>
</dbReference>
<dbReference type="SUPFAM" id="SSF55874">
    <property type="entry name" value="ATPase domain of HSP90 chaperone/DNA topoisomerase II/histidine kinase"/>
    <property type="match status" value="1"/>
</dbReference>
<keyword evidence="1 4" id="KW-0418">Kinase</keyword>
<evidence type="ECO:0000259" key="3">
    <source>
        <dbReference type="PROSITE" id="PS50109"/>
    </source>
</evidence>
<feature type="domain" description="Histidine kinase" evidence="3">
    <location>
        <begin position="1"/>
        <end position="106"/>
    </location>
</feature>
<comment type="caution">
    <text evidence="4">The sequence shown here is derived from an EMBL/GenBank/DDBJ whole genome shotgun (WGS) entry which is preliminary data.</text>
</comment>
<dbReference type="SMART" id="SM00387">
    <property type="entry name" value="HATPase_c"/>
    <property type="match status" value="1"/>
</dbReference>
<keyword evidence="1 4" id="KW-0808">Transferase</keyword>
<dbReference type="AlphaFoldDB" id="A1HP40"/>
<evidence type="ECO:0000256" key="1">
    <source>
        <dbReference type="ARBA" id="ARBA00022777"/>
    </source>
</evidence>
<keyword evidence="2" id="KW-0902">Two-component regulatory system</keyword>
<dbReference type="PROSITE" id="PS50109">
    <property type="entry name" value="HIS_KIN"/>
    <property type="match status" value="1"/>
</dbReference>
<organism evidence="4 5">
    <name type="scientific">Thermosinus carboxydivorans Nor1</name>
    <dbReference type="NCBI Taxonomy" id="401526"/>
    <lineage>
        <taxon>Bacteria</taxon>
        <taxon>Bacillati</taxon>
        <taxon>Bacillota</taxon>
        <taxon>Negativicutes</taxon>
        <taxon>Selenomonadales</taxon>
        <taxon>Sporomusaceae</taxon>
        <taxon>Thermosinus</taxon>
    </lineage>
</organism>
<dbReference type="Gene3D" id="3.30.565.10">
    <property type="entry name" value="Histidine kinase-like ATPase, C-terminal domain"/>
    <property type="match status" value="1"/>
</dbReference>